<reference evidence="2 3" key="1">
    <citation type="submission" date="2015-07" db="EMBL/GenBank/DDBJ databases">
        <title>Genome sequence of Levilinea saccharolytica DSM 16555.</title>
        <authorList>
            <person name="Hemp J."/>
            <person name="Ward L.M."/>
            <person name="Pace L.A."/>
            <person name="Fischer W.W."/>
        </authorList>
    </citation>
    <scope>NUCLEOTIDE SEQUENCE [LARGE SCALE GENOMIC DNA]</scope>
    <source>
        <strain evidence="2 3">KIBI-1</strain>
    </source>
</reference>
<feature type="region of interest" description="Disordered" evidence="1">
    <location>
        <begin position="212"/>
        <end position="240"/>
    </location>
</feature>
<keyword evidence="3" id="KW-1185">Reference proteome</keyword>
<evidence type="ECO:0008006" key="4">
    <source>
        <dbReference type="Google" id="ProtNLM"/>
    </source>
</evidence>
<accession>A0A0P6XW84</accession>
<dbReference type="OrthoDB" id="158843at2"/>
<protein>
    <recommendedName>
        <fullName evidence="4">Peptidase M23 domain-containing protein</fullName>
    </recommendedName>
</protein>
<gene>
    <name evidence="2" type="ORF">ADN01_13390</name>
</gene>
<sequence>MKRPILWVLVAGILLGFAAAAYAYYNHRENRGRTAQVIAWIRSPQDHPDWRTPAGETCPGAPFQMPTEGFIGFLWDDSFRPGHRHSGIDIFGGGDPGDTPVYAAYAGYLTRLPEWKSSLILRIPSDPLQPGRQIWLYYTHLADPAGLSLIDPAFPPGTRETYVQAGALLGRQGNYSGTPNAPTGVHLHFSIVRDDGQGQFLNELDIHNTLDPSPYFGRPLNGPQNDGDIPHCTPTQGGGA</sequence>
<dbReference type="RefSeq" id="WP_062417471.1">
    <property type="nucleotide sequence ID" value="NZ_DF967974.1"/>
</dbReference>
<evidence type="ECO:0000256" key="1">
    <source>
        <dbReference type="SAM" id="MobiDB-lite"/>
    </source>
</evidence>
<dbReference type="EMBL" id="LGCM01000046">
    <property type="protein sequence ID" value="KPL79689.1"/>
    <property type="molecule type" value="Genomic_DNA"/>
</dbReference>
<organism evidence="2 3">
    <name type="scientific">Levilinea saccharolytica</name>
    <dbReference type="NCBI Taxonomy" id="229921"/>
    <lineage>
        <taxon>Bacteria</taxon>
        <taxon>Bacillati</taxon>
        <taxon>Chloroflexota</taxon>
        <taxon>Anaerolineae</taxon>
        <taxon>Anaerolineales</taxon>
        <taxon>Anaerolineaceae</taxon>
        <taxon>Levilinea</taxon>
    </lineage>
</organism>
<evidence type="ECO:0000313" key="2">
    <source>
        <dbReference type="EMBL" id="KPL79689.1"/>
    </source>
</evidence>
<proteinExistence type="predicted"/>
<dbReference type="InterPro" id="IPR011055">
    <property type="entry name" value="Dup_hybrid_motif"/>
</dbReference>
<dbReference type="SUPFAM" id="SSF51261">
    <property type="entry name" value="Duplicated hybrid motif"/>
    <property type="match status" value="1"/>
</dbReference>
<dbReference type="AlphaFoldDB" id="A0A0P6XW84"/>
<comment type="caution">
    <text evidence="2">The sequence shown here is derived from an EMBL/GenBank/DDBJ whole genome shotgun (WGS) entry which is preliminary data.</text>
</comment>
<evidence type="ECO:0000313" key="3">
    <source>
        <dbReference type="Proteomes" id="UP000050501"/>
    </source>
</evidence>
<dbReference type="Proteomes" id="UP000050501">
    <property type="component" value="Unassembled WGS sequence"/>
</dbReference>
<dbReference type="Gene3D" id="2.70.70.10">
    <property type="entry name" value="Glucose Permease (Domain IIA)"/>
    <property type="match status" value="1"/>
</dbReference>
<dbReference type="STRING" id="229921.ADN01_13390"/>
<name>A0A0P6XW84_9CHLR</name>